<evidence type="ECO:0000256" key="9">
    <source>
        <dbReference type="HAMAP-Rule" id="MF_00365"/>
    </source>
</evidence>
<evidence type="ECO:0000256" key="7">
    <source>
        <dbReference type="ARBA" id="ARBA00022840"/>
    </source>
</evidence>
<keyword evidence="6 9" id="KW-0547">Nucleotide-binding</keyword>
<dbReference type="SUPFAM" id="SSF52540">
    <property type="entry name" value="P-loop containing nucleoside triphosphate hydrolases"/>
    <property type="match status" value="1"/>
</dbReference>
<gene>
    <name evidence="9 11" type="primary">recF</name>
    <name evidence="11" type="ORF">NFI88_08030</name>
</gene>
<feature type="binding site" evidence="9">
    <location>
        <begin position="36"/>
        <end position="43"/>
    </location>
    <ligand>
        <name>ATP</name>
        <dbReference type="ChEBI" id="CHEBI:30616"/>
    </ligand>
</feature>
<dbReference type="Pfam" id="PF02463">
    <property type="entry name" value="SMC_N"/>
    <property type="match status" value="1"/>
</dbReference>
<keyword evidence="9" id="KW-0742">SOS response</keyword>
<dbReference type="RefSeq" id="WP_422919518.1">
    <property type="nucleotide sequence ID" value="NZ_JAMZEJ010000004.1"/>
</dbReference>
<keyword evidence="7 9" id="KW-0067">ATP-binding</keyword>
<evidence type="ECO:0000256" key="4">
    <source>
        <dbReference type="ARBA" id="ARBA00022490"/>
    </source>
</evidence>
<accession>A0ABT1VWQ6</accession>
<dbReference type="NCBIfam" id="TIGR00611">
    <property type="entry name" value="recf"/>
    <property type="match status" value="1"/>
</dbReference>
<reference evidence="11 12" key="1">
    <citation type="submission" date="2022-06" db="EMBL/GenBank/DDBJ databases">
        <title>Rhizosaccharibacter gen. nov. sp. nov. KSS12, endophytic bacteria isolated from sugarcane.</title>
        <authorList>
            <person name="Pitiwittayakul N."/>
        </authorList>
    </citation>
    <scope>NUCLEOTIDE SEQUENCE [LARGE SCALE GENOMIC DNA]</scope>
    <source>
        <strain evidence="11 12">KSS12</strain>
    </source>
</reference>
<sequence length="387" mass="41184">MSASPPVLLRRLSLGGFRSYDGFAWSDPGRVSVITGPNGSGKTNLLEALSLLVPGRGLRGARLAELPRGGAGHWGVAARFSHGEDGFDLSTGTTAETAPGRRVFRLDGQPPRHRGAIAERLSAVWLTPQMDRLFTEGPGGRRRFLDRLVLAAEPGHATEVAAHDEAMRSRNRLLGQEQPDRAWLAALEASMARHAVAVTAARRGLVSRMNRRLQDDPGDADGFPPVRLRLECPIATRLDEHPAVAVEDWLRSILAESRAIDARAGSARHGAHRADLFLSDARSGQDAALASTGQQKAMLIGAVLAHASLLAELAGEAPMLLLDEPLVHLDAHHRLTLLRALAAMPSQVLLTGTDPEGFAPLAGVAAFFRARQGPDGLSTLEATGAAE</sequence>
<keyword evidence="8 9" id="KW-0238">DNA-binding</keyword>
<proteinExistence type="inferred from homology"/>
<name>A0ABT1VWQ6_9PROT</name>
<evidence type="ECO:0000259" key="10">
    <source>
        <dbReference type="SMART" id="SM00382"/>
    </source>
</evidence>
<dbReference type="InterPro" id="IPR042174">
    <property type="entry name" value="RecF_2"/>
</dbReference>
<feature type="domain" description="AAA+ ATPase" evidence="10">
    <location>
        <begin position="28"/>
        <end position="377"/>
    </location>
</feature>
<dbReference type="Gene3D" id="1.20.1050.90">
    <property type="entry name" value="RecF/RecN/SMC, N-terminal domain"/>
    <property type="match status" value="1"/>
</dbReference>
<organism evidence="11 12">
    <name type="scientific">Rhizosaccharibacter radicis</name>
    <dbReference type="NCBI Taxonomy" id="2782605"/>
    <lineage>
        <taxon>Bacteria</taxon>
        <taxon>Pseudomonadati</taxon>
        <taxon>Pseudomonadota</taxon>
        <taxon>Alphaproteobacteria</taxon>
        <taxon>Acetobacterales</taxon>
        <taxon>Acetobacteraceae</taxon>
        <taxon>Rhizosaccharibacter</taxon>
    </lineage>
</organism>
<evidence type="ECO:0000256" key="6">
    <source>
        <dbReference type="ARBA" id="ARBA00022741"/>
    </source>
</evidence>
<evidence type="ECO:0000313" key="11">
    <source>
        <dbReference type="EMBL" id="MCQ8240783.1"/>
    </source>
</evidence>
<evidence type="ECO:0000313" key="12">
    <source>
        <dbReference type="Proteomes" id="UP001524547"/>
    </source>
</evidence>
<keyword evidence="5 9" id="KW-0235">DNA replication</keyword>
<dbReference type="SMART" id="SM00382">
    <property type="entry name" value="AAA"/>
    <property type="match status" value="1"/>
</dbReference>
<comment type="function">
    <text evidence="9">The RecF protein is involved in DNA metabolism; it is required for DNA replication and normal SOS inducibility. RecF binds preferentially to single-stranded, linear DNA. It also seems to bind ATP.</text>
</comment>
<evidence type="ECO:0000256" key="8">
    <source>
        <dbReference type="ARBA" id="ARBA00023125"/>
    </source>
</evidence>
<dbReference type="Gene3D" id="3.40.50.300">
    <property type="entry name" value="P-loop containing nucleotide triphosphate hydrolases"/>
    <property type="match status" value="1"/>
</dbReference>
<dbReference type="InterPro" id="IPR018078">
    <property type="entry name" value="DNA-binding_RecF_CS"/>
</dbReference>
<evidence type="ECO:0000256" key="1">
    <source>
        <dbReference type="ARBA" id="ARBA00004496"/>
    </source>
</evidence>
<keyword evidence="9" id="KW-0227">DNA damage</keyword>
<evidence type="ECO:0000256" key="2">
    <source>
        <dbReference type="ARBA" id="ARBA00008016"/>
    </source>
</evidence>
<dbReference type="InterPro" id="IPR027417">
    <property type="entry name" value="P-loop_NTPase"/>
</dbReference>
<dbReference type="InterPro" id="IPR001238">
    <property type="entry name" value="DNA-binding_RecF"/>
</dbReference>
<comment type="subcellular location">
    <subcellularLocation>
        <location evidence="1 9">Cytoplasm</location>
    </subcellularLocation>
</comment>
<dbReference type="Proteomes" id="UP001524547">
    <property type="component" value="Unassembled WGS sequence"/>
</dbReference>
<dbReference type="PANTHER" id="PTHR32182:SF0">
    <property type="entry name" value="DNA REPLICATION AND REPAIR PROTEIN RECF"/>
    <property type="match status" value="1"/>
</dbReference>
<protein>
    <recommendedName>
        <fullName evidence="3 9">DNA replication and repair protein RecF</fullName>
    </recommendedName>
</protein>
<dbReference type="InterPro" id="IPR003593">
    <property type="entry name" value="AAA+_ATPase"/>
</dbReference>
<evidence type="ECO:0000256" key="5">
    <source>
        <dbReference type="ARBA" id="ARBA00022705"/>
    </source>
</evidence>
<comment type="similarity">
    <text evidence="2 9">Belongs to the RecF family.</text>
</comment>
<dbReference type="HAMAP" id="MF_00365">
    <property type="entry name" value="RecF"/>
    <property type="match status" value="1"/>
</dbReference>
<dbReference type="PANTHER" id="PTHR32182">
    <property type="entry name" value="DNA REPLICATION AND REPAIR PROTEIN RECF"/>
    <property type="match status" value="1"/>
</dbReference>
<dbReference type="EMBL" id="JAMZEJ010000004">
    <property type="protein sequence ID" value="MCQ8240783.1"/>
    <property type="molecule type" value="Genomic_DNA"/>
</dbReference>
<keyword evidence="4 9" id="KW-0963">Cytoplasm</keyword>
<dbReference type="InterPro" id="IPR003395">
    <property type="entry name" value="RecF/RecN/SMC_N"/>
</dbReference>
<evidence type="ECO:0000256" key="3">
    <source>
        <dbReference type="ARBA" id="ARBA00020170"/>
    </source>
</evidence>
<dbReference type="PROSITE" id="PS00617">
    <property type="entry name" value="RECF_1"/>
    <property type="match status" value="1"/>
</dbReference>
<comment type="caution">
    <text evidence="11">The sequence shown here is derived from an EMBL/GenBank/DDBJ whole genome shotgun (WGS) entry which is preliminary data.</text>
</comment>
<keyword evidence="9" id="KW-0234">DNA repair</keyword>
<keyword evidence="12" id="KW-1185">Reference proteome</keyword>